<name>A0ABP6Q7E4_9ACTN</name>
<evidence type="ECO:0000313" key="3">
    <source>
        <dbReference type="Proteomes" id="UP001501237"/>
    </source>
</evidence>
<feature type="compositionally biased region" description="Basic and acidic residues" evidence="1">
    <location>
        <begin position="39"/>
        <end position="49"/>
    </location>
</feature>
<dbReference type="Proteomes" id="UP001501237">
    <property type="component" value="Unassembled WGS sequence"/>
</dbReference>
<comment type="caution">
    <text evidence="2">The sequence shown here is derived from an EMBL/GenBank/DDBJ whole genome shotgun (WGS) entry which is preliminary data.</text>
</comment>
<dbReference type="RefSeq" id="WP_344826541.1">
    <property type="nucleotide sequence ID" value="NZ_BAAAUV010000005.1"/>
</dbReference>
<sequence length="49" mass="5226">MANPRRRDRESLIGPVLAEAAARLSALTPVPPPAAVPDPRQEPEPTGRT</sequence>
<organism evidence="2 3">
    <name type="scientific">Actinocorallia longicatena</name>
    <dbReference type="NCBI Taxonomy" id="111803"/>
    <lineage>
        <taxon>Bacteria</taxon>
        <taxon>Bacillati</taxon>
        <taxon>Actinomycetota</taxon>
        <taxon>Actinomycetes</taxon>
        <taxon>Streptosporangiales</taxon>
        <taxon>Thermomonosporaceae</taxon>
        <taxon>Actinocorallia</taxon>
    </lineage>
</organism>
<feature type="region of interest" description="Disordered" evidence="1">
    <location>
        <begin position="28"/>
        <end position="49"/>
    </location>
</feature>
<accession>A0ABP6Q7E4</accession>
<protein>
    <submittedName>
        <fullName evidence="2">Uncharacterized protein</fullName>
    </submittedName>
</protein>
<proteinExistence type="predicted"/>
<gene>
    <name evidence="2" type="ORF">GCM10010468_25010</name>
</gene>
<evidence type="ECO:0000313" key="2">
    <source>
        <dbReference type="EMBL" id="GAA3208211.1"/>
    </source>
</evidence>
<keyword evidence="3" id="KW-1185">Reference proteome</keyword>
<evidence type="ECO:0000256" key="1">
    <source>
        <dbReference type="SAM" id="MobiDB-lite"/>
    </source>
</evidence>
<dbReference type="EMBL" id="BAAAUV010000005">
    <property type="protein sequence ID" value="GAA3208211.1"/>
    <property type="molecule type" value="Genomic_DNA"/>
</dbReference>
<reference evidence="3" key="1">
    <citation type="journal article" date="2019" name="Int. J. Syst. Evol. Microbiol.">
        <title>The Global Catalogue of Microorganisms (GCM) 10K type strain sequencing project: providing services to taxonomists for standard genome sequencing and annotation.</title>
        <authorList>
            <consortium name="The Broad Institute Genomics Platform"/>
            <consortium name="The Broad Institute Genome Sequencing Center for Infectious Disease"/>
            <person name="Wu L."/>
            <person name="Ma J."/>
        </authorList>
    </citation>
    <scope>NUCLEOTIDE SEQUENCE [LARGE SCALE GENOMIC DNA]</scope>
    <source>
        <strain evidence="3">JCM 9377</strain>
    </source>
</reference>